<feature type="region of interest" description="Disordered" evidence="1">
    <location>
        <begin position="512"/>
        <end position="536"/>
    </location>
</feature>
<feature type="compositionally biased region" description="Gly residues" evidence="1">
    <location>
        <begin position="98"/>
        <end position="113"/>
    </location>
</feature>
<feature type="region of interest" description="Disordered" evidence="1">
    <location>
        <begin position="26"/>
        <end position="133"/>
    </location>
</feature>
<dbReference type="EMBL" id="MCFL01000044">
    <property type="protein sequence ID" value="ORZ32591.1"/>
    <property type="molecule type" value="Genomic_DNA"/>
</dbReference>
<accession>A0A1Y2HFC3</accession>
<organism evidence="2 3">
    <name type="scientific">Catenaria anguillulae PL171</name>
    <dbReference type="NCBI Taxonomy" id="765915"/>
    <lineage>
        <taxon>Eukaryota</taxon>
        <taxon>Fungi</taxon>
        <taxon>Fungi incertae sedis</taxon>
        <taxon>Blastocladiomycota</taxon>
        <taxon>Blastocladiomycetes</taxon>
        <taxon>Blastocladiales</taxon>
        <taxon>Catenariaceae</taxon>
        <taxon>Catenaria</taxon>
    </lineage>
</organism>
<proteinExistence type="predicted"/>
<gene>
    <name evidence="2" type="ORF">BCR44DRAFT_1439870</name>
</gene>
<comment type="caution">
    <text evidence="2">The sequence shown here is derived from an EMBL/GenBank/DDBJ whole genome shotgun (WGS) entry which is preliminary data.</text>
</comment>
<evidence type="ECO:0000256" key="1">
    <source>
        <dbReference type="SAM" id="MobiDB-lite"/>
    </source>
</evidence>
<feature type="region of interest" description="Disordered" evidence="1">
    <location>
        <begin position="356"/>
        <end position="424"/>
    </location>
</feature>
<feature type="compositionally biased region" description="Low complexity" evidence="1">
    <location>
        <begin position="368"/>
        <end position="392"/>
    </location>
</feature>
<dbReference type="Proteomes" id="UP000193411">
    <property type="component" value="Unassembled WGS sequence"/>
</dbReference>
<feature type="region of interest" description="Disordered" evidence="1">
    <location>
        <begin position="196"/>
        <end position="276"/>
    </location>
</feature>
<sequence length="582" mass="62430">MEPEGNLDQLLTADSMNELNRTASLLHPLGMSRSGSYNLLGLPRSPSFDRSRSGSLNALHSSRSNASLSASRSKSGSGTAGLGGDEGDDHADDKSGRGQNGRGRVGFKPGGLGLRRADADASGASTRARRQTSELAVKHVGRQYHGLAYGLGAQMASMLGAPATIDVVESRKDGSETVKLIKLRKKQMEAFAKHVMGQDAAPVQQVPRLSTKQSHPPSSPSKPNLGATQLVPTEHRSSPQKRRPAKNVASPGNLKTSVEPVVQTESAIKPDDNTPTIAETGIEDIVTSSAPEAVPDPLFVSTQAPDLDGSQPPAQPDFKGLEDSNLSTFIATQPNLIEALEVPEGSPMHWIRTLRKSSVRGSRQPTPASLLASVAASRSRMASQQRGSTSGTLPPPSPLPLPEGDEEDTVTIHQQNRPQTVPEVPDEAELAAFTDMLSTNVLEKIRRQLASQAAHDMDLPAPAPVQYVWETDLDTPIKRIWSNEPERDVDIRPIRPEVELIKQKLAAKMRLSKRQLRSRSRSRKSGQAGRYSPGDIVLPLLPPSAMVVAPPSGPTKIGSDEVAVDREAIMHIIKYGTPIRLP</sequence>
<evidence type="ECO:0000313" key="2">
    <source>
        <dbReference type="EMBL" id="ORZ32591.1"/>
    </source>
</evidence>
<dbReference type="AlphaFoldDB" id="A0A1Y2HFC3"/>
<reference evidence="2 3" key="1">
    <citation type="submission" date="2016-07" db="EMBL/GenBank/DDBJ databases">
        <title>Pervasive Adenine N6-methylation of Active Genes in Fungi.</title>
        <authorList>
            <consortium name="DOE Joint Genome Institute"/>
            <person name="Mondo S.J."/>
            <person name="Dannebaum R.O."/>
            <person name="Kuo R.C."/>
            <person name="Labutti K."/>
            <person name="Haridas S."/>
            <person name="Kuo A."/>
            <person name="Salamov A."/>
            <person name="Ahrendt S.R."/>
            <person name="Lipzen A."/>
            <person name="Sullivan W."/>
            <person name="Andreopoulos W.B."/>
            <person name="Clum A."/>
            <person name="Lindquist E."/>
            <person name="Daum C."/>
            <person name="Ramamoorthy G.K."/>
            <person name="Gryganskyi A."/>
            <person name="Culley D."/>
            <person name="Magnuson J.K."/>
            <person name="James T.Y."/>
            <person name="O'Malley M.A."/>
            <person name="Stajich J.E."/>
            <person name="Spatafora J.W."/>
            <person name="Visel A."/>
            <person name="Grigoriev I.V."/>
        </authorList>
    </citation>
    <scope>NUCLEOTIDE SEQUENCE [LARGE SCALE GENOMIC DNA]</scope>
    <source>
        <strain evidence="2 3">PL171</strain>
    </source>
</reference>
<name>A0A1Y2HFC3_9FUNG</name>
<evidence type="ECO:0000313" key="3">
    <source>
        <dbReference type="Proteomes" id="UP000193411"/>
    </source>
</evidence>
<feature type="compositionally biased region" description="Basic residues" evidence="1">
    <location>
        <begin position="512"/>
        <end position="524"/>
    </location>
</feature>
<protein>
    <submittedName>
        <fullName evidence="2">Uncharacterized protein</fullName>
    </submittedName>
</protein>
<feature type="compositionally biased region" description="Low complexity" evidence="1">
    <location>
        <begin position="55"/>
        <end position="77"/>
    </location>
</feature>
<keyword evidence="3" id="KW-1185">Reference proteome</keyword>